<evidence type="ECO:0000313" key="3">
    <source>
        <dbReference type="Proteomes" id="UP000273611"/>
    </source>
</evidence>
<dbReference type="GO" id="GO:0017168">
    <property type="term" value="F:5-oxoprolinase (ATP-hydrolyzing) activity"/>
    <property type="evidence" value="ECO:0007669"/>
    <property type="project" value="TreeGrafter"/>
</dbReference>
<dbReference type="Proteomes" id="UP000273611">
    <property type="component" value="Unassembled WGS sequence"/>
</dbReference>
<reference evidence="2 3" key="1">
    <citation type="journal article" date="2015" name="Int. J. Syst. Evol. Microbiol.">
        <title>Rhizobium anhuiense sp. nov., isolated from effective nodules of Vicia faba and Pisum sativum.</title>
        <authorList>
            <person name="Zhang Y.J."/>
            <person name="Zheng W.T."/>
            <person name="Everall I."/>
            <person name="Young J.P."/>
            <person name="Zhang X.X."/>
            <person name="Tian C.F."/>
            <person name="Sui X.H."/>
            <person name="Wang E.T."/>
            <person name="Chen W.X."/>
        </authorList>
    </citation>
    <scope>NUCLEOTIDE SEQUENCE [LARGE SCALE GENOMIC DNA]</scope>
    <source>
        <strain evidence="2 3">CCBAU 23252</strain>
    </source>
</reference>
<dbReference type="GO" id="GO:0006749">
    <property type="term" value="P:glutathione metabolic process"/>
    <property type="evidence" value="ECO:0007669"/>
    <property type="project" value="TreeGrafter"/>
</dbReference>
<evidence type="ECO:0000313" key="2">
    <source>
        <dbReference type="EMBL" id="RUL96383.1"/>
    </source>
</evidence>
<feature type="domain" description="Hydantoinase B/oxoprolinase" evidence="1">
    <location>
        <begin position="10"/>
        <end position="539"/>
    </location>
</feature>
<name>A0A432NA95_9HYPH</name>
<dbReference type="RefSeq" id="WP_127431712.1">
    <property type="nucleotide sequence ID" value="NZ_BMFI01000025.1"/>
</dbReference>
<dbReference type="EMBL" id="RIBW01000023">
    <property type="protein sequence ID" value="RUL96383.1"/>
    <property type="molecule type" value="Genomic_DNA"/>
</dbReference>
<organism evidence="2 3">
    <name type="scientific">Rhizobium anhuiense</name>
    <dbReference type="NCBI Taxonomy" id="1184720"/>
    <lineage>
        <taxon>Bacteria</taxon>
        <taxon>Pseudomonadati</taxon>
        <taxon>Pseudomonadota</taxon>
        <taxon>Alphaproteobacteria</taxon>
        <taxon>Hyphomicrobiales</taxon>
        <taxon>Rhizobiaceae</taxon>
        <taxon>Rhizobium/Agrobacterium group</taxon>
        <taxon>Rhizobium</taxon>
    </lineage>
</organism>
<accession>A0A432NA95</accession>
<proteinExistence type="predicted"/>
<dbReference type="GO" id="GO:0005829">
    <property type="term" value="C:cytosol"/>
    <property type="evidence" value="ECO:0007669"/>
    <property type="project" value="TreeGrafter"/>
</dbReference>
<gene>
    <name evidence="2" type="ORF">EEQ99_31290</name>
</gene>
<dbReference type="Pfam" id="PF02538">
    <property type="entry name" value="Hydantoinase_B"/>
    <property type="match status" value="1"/>
</dbReference>
<dbReference type="InterPro" id="IPR045079">
    <property type="entry name" value="Oxoprolinase-like"/>
</dbReference>
<dbReference type="PANTHER" id="PTHR11365:SF23">
    <property type="entry name" value="HYPOTHETICAL 5-OXOPROLINASE (EUROFUNG)-RELATED"/>
    <property type="match status" value="1"/>
</dbReference>
<dbReference type="AlphaFoldDB" id="A0A432NA95"/>
<sequence length="595" mass="64404">MTDTNNSKLDTVLTAVLANRVDGIVREMTNTMLKTARSAVINSARDFSCAIVTATNELFASAEGLPIHIFGTDLQTKVMCDNHPDIAEGDCFLHNDPYSGNTHAADHAFMVPVFFEGEHHFTAVAKAHQADCGNSLPTTYMSMAKDVYEEGALIFPAVRIQRDYKMVGDVVNMMQKRIRVPSQWYGDFMAGISSARIAERRLKEMCAKYGKETIKTFITSWLNYSEQRMVNAVRSLPAAKLENHGRHDSMPFLPEGIPLQVKVTVDPDSAYIDIDLRDNIDNVDCGLNQSEATATSAVLAGLFNSLNSDVPQNAGSFRRVRVHLREGAVAGIPKFPHSCSVATTNVSDRMINLTGAAFAQLGDGQGLAEGAVGPGIGMAVVSGRDPRFNGAPFINQIHLNINGGPASPKADGWITYGIPVVAGLMYRDSIEIDELKHPLEVRRLALLPGTGGAGRFRGAPSAEIEFGIKSDAMTVMYPGDGQEEPPKGVRGGLDGARAERFVIRKNGESTKLPNAARIELAPGDAVRGIDCSGGGYGSPLERDPERVLNDVLERYETEERAADVYGVIFDSYPVRDGSKVDVKATGEKRRALATI</sequence>
<protein>
    <submittedName>
        <fullName evidence="2">Hydantoinase B/oxoprolinase family protein</fullName>
    </submittedName>
</protein>
<evidence type="ECO:0000259" key="1">
    <source>
        <dbReference type="Pfam" id="PF02538"/>
    </source>
</evidence>
<dbReference type="PANTHER" id="PTHR11365">
    <property type="entry name" value="5-OXOPROLINASE RELATED"/>
    <property type="match status" value="1"/>
</dbReference>
<dbReference type="InterPro" id="IPR003692">
    <property type="entry name" value="Hydantoinase_B"/>
</dbReference>
<comment type="caution">
    <text evidence="2">The sequence shown here is derived from an EMBL/GenBank/DDBJ whole genome shotgun (WGS) entry which is preliminary data.</text>
</comment>